<evidence type="ECO:0000313" key="3">
    <source>
        <dbReference type="Proteomes" id="UP001595993"/>
    </source>
</evidence>
<keyword evidence="3" id="KW-1185">Reference proteome</keyword>
<dbReference type="Proteomes" id="UP001595993">
    <property type="component" value="Unassembled WGS sequence"/>
</dbReference>
<comment type="caution">
    <text evidence="2">The sequence shown here is derived from an EMBL/GenBank/DDBJ whole genome shotgun (WGS) entry which is preliminary data.</text>
</comment>
<protein>
    <recommendedName>
        <fullName evidence="1">DeoxyPurine in DNA protein A domain-containing protein</fullName>
    </recommendedName>
</protein>
<dbReference type="EMBL" id="JBHSFE010000024">
    <property type="protein sequence ID" value="MFC4611496.1"/>
    <property type="molecule type" value="Genomic_DNA"/>
</dbReference>
<proteinExistence type="predicted"/>
<dbReference type="Pfam" id="PF23859">
    <property type="entry name" value="DpdA"/>
    <property type="match status" value="1"/>
</dbReference>
<dbReference type="InterPro" id="IPR055645">
    <property type="entry name" value="DpdA"/>
</dbReference>
<organism evidence="2 3">
    <name type="scientific">Streptomyces maoxianensis</name>
    <dbReference type="NCBI Taxonomy" id="1459942"/>
    <lineage>
        <taxon>Bacteria</taxon>
        <taxon>Bacillati</taxon>
        <taxon>Actinomycetota</taxon>
        <taxon>Actinomycetes</taxon>
        <taxon>Kitasatosporales</taxon>
        <taxon>Streptomycetaceae</taxon>
        <taxon>Streptomyces</taxon>
    </lineage>
</organism>
<gene>
    <name evidence="2" type="ORF">ACFO9E_27445</name>
</gene>
<accession>A0ABV9GBS8</accession>
<feature type="domain" description="DeoxyPurine in DNA protein A" evidence="1">
    <location>
        <begin position="51"/>
        <end position="163"/>
    </location>
</feature>
<reference evidence="3" key="1">
    <citation type="journal article" date="2019" name="Int. J. Syst. Evol. Microbiol.">
        <title>The Global Catalogue of Microorganisms (GCM) 10K type strain sequencing project: providing services to taxonomists for standard genome sequencing and annotation.</title>
        <authorList>
            <consortium name="The Broad Institute Genomics Platform"/>
            <consortium name="The Broad Institute Genome Sequencing Center for Infectious Disease"/>
            <person name="Wu L."/>
            <person name="Ma J."/>
        </authorList>
    </citation>
    <scope>NUCLEOTIDE SEQUENCE [LARGE SCALE GENOMIC DNA]</scope>
    <source>
        <strain evidence="3">CGMCC 4.7139</strain>
    </source>
</reference>
<evidence type="ECO:0000313" key="2">
    <source>
        <dbReference type="EMBL" id="MFC4611496.1"/>
    </source>
</evidence>
<dbReference type="RefSeq" id="WP_381200688.1">
    <property type="nucleotide sequence ID" value="NZ_JBHSFE010000024.1"/>
</dbReference>
<name>A0ABV9GBS8_9ACTN</name>
<evidence type="ECO:0000259" key="1">
    <source>
        <dbReference type="Pfam" id="PF23859"/>
    </source>
</evidence>
<sequence>MTRHALDSGGFTELQNFGRWTITPAQYVSEVRRIRDEVGLLDWAAPMDWNCVRLHERVGVDLRAEPVVGIGSVCRRQATSEAAAIVTTLAAHGIRLHGFGFKTQGLGICGGSLASADSLAWSAYARRRAPMPGHPHKNCANCQPYALAWSTRVLNGLPPWQQPTLDAA</sequence>